<dbReference type="KEGG" id="zju:107409476"/>
<dbReference type="InterPro" id="IPR002160">
    <property type="entry name" value="Prot_inh_Kunz-lg"/>
</dbReference>
<dbReference type="GO" id="GO:0004866">
    <property type="term" value="F:endopeptidase inhibitor activity"/>
    <property type="evidence" value="ECO:0007669"/>
    <property type="project" value="InterPro"/>
</dbReference>
<dbReference type="CDD" id="cd23367">
    <property type="entry name" value="beta-trefoil_STI_KPI104-like"/>
    <property type="match status" value="1"/>
</dbReference>
<keyword evidence="2" id="KW-1015">Disulfide bond</keyword>
<dbReference type="RefSeq" id="XP_015872399.3">
    <property type="nucleotide sequence ID" value="XM_016016913.4"/>
</dbReference>
<protein>
    <submittedName>
        <fullName evidence="5">Kunitz type trypsin inhibitor 111</fullName>
    </submittedName>
</protein>
<dbReference type="Pfam" id="PF00197">
    <property type="entry name" value="Kunitz_legume"/>
    <property type="match status" value="1"/>
</dbReference>
<dbReference type="SMART" id="SM00452">
    <property type="entry name" value="STI"/>
    <property type="match status" value="1"/>
</dbReference>
<dbReference type="GeneID" id="107409476"/>
<evidence type="ECO:0000256" key="2">
    <source>
        <dbReference type="ARBA" id="ARBA00023157"/>
    </source>
</evidence>
<organism evidence="4 5">
    <name type="scientific">Ziziphus jujuba</name>
    <name type="common">Chinese jujube</name>
    <name type="synonym">Ziziphus sativa</name>
    <dbReference type="NCBI Taxonomy" id="326968"/>
    <lineage>
        <taxon>Eukaryota</taxon>
        <taxon>Viridiplantae</taxon>
        <taxon>Streptophyta</taxon>
        <taxon>Embryophyta</taxon>
        <taxon>Tracheophyta</taxon>
        <taxon>Spermatophyta</taxon>
        <taxon>Magnoliopsida</taxon>
        <taxon>eudicotyledons</taxon>
        <taxon>Gunneridae</taxon>
        <taxon>Pentapetalae</taxon>
        <taxon>rosids</taxon>
        <taxon>fabids</taxon>
        <taxon>Rosales</taxon>
        <taxon>Rhamnaceae</taxon>
        <taxon>Paliureae</taxon>
        <taxon>Ziziphus</taxon>
    </lineage>
</organism>
<evidence type="ECO:0000256" key="1">
    <source>
        <dbReference type="ARBA" id="ARBA00005440"/>
    </source>
</evidence>
<dbReference type="PANTHER" id="PTHR33107:SF81">
    <property type="entry name" value="TRYPSIN INHIBITOR A"/>
    <property type="match status" value="1"/>
</dbReference>
<dbReference type="PANTHER" id="PTHR33107">
    <property type="entry name" value="KUNITZ TRYPSIN INHIBITOR 2"/>
    <property type="match status" value="1"/>
</dbReference>
<dbReference type="Gene3D" id="2.80.10.50">
    <property type="match status" value="1"/>
</dbReference>
<dbReference type="Proteomes" id="UP001652623">
    <property type="component" value="Chromosome 11"/>
</dbReference>
<keyword evidence="4" id="KW-1185">Reference proteome</keyword>
<feature type="signal peptide" evidence="3">
    <location>
        <begin position="1"/>
        <end position="22"/>
    </location>
</feature>
<evidence type="ECO:0000313" key="4">
    <source>
        <dbReference type="Proteomes" id="UP001652623"/>
    </source>
</evidence>
<dbReference type="InterPro" id="IPR011065">
    <property type="entry name" value="Kunitz_inhibitor_STI-like_sf"/>
</dbReference>
<reference evidence="5" key="1">
    <citation type="submission" date="2025-08" db="UniProtKB">
        <authorList>
            <consortium name="RefSeq"/>
        </authorList>
    </citation>
    <scope>IDENTIFICATION</scope>
    <source>
        <tissue evidence="5">Seedling</tissue>
    </source>
</reference>
<comment type="similarity">
    <text evidence="1">Belongs to the protease inhibitor I3 (leguminous Kunitz-type inhibitor) family.</text>
</comment>
<name>A0A6P3Z5J7_ZIZJJ</name>
<dbReference type="InParanoid" id="A0A6P3Z5J7"/>
<feature type="chain" id="PRO_5046375511" evidence="3">
    <location>
        <begin position="23"/>
        <end position="206"/>
    </location>
</feature>
<gene>
    <name evidence="5" type="primary">LOC107409476</name>
</gene>
<dbReference type="SUPFAM" id="SSF50386">
    <property type="entry name" value="STI-like"/>
    <property type="match status" value="1"/>
</dbReference>
<evidence type="ECO:0000313" key="5">
    <source>
        <dbReference type="RefSeq" id="XP_015872399.3"/>
    </source>
</evidence>
<accession>A0A6P3Z5J7</accession>
<sequence>MKKLMGFRLSLIWLVMAVAASAQNSPAPVLDIAGQPLRRGVEYYIKPAITDIGGPLTLISLNGSSCPKYVGQEGTSSSRLPVTFAPFEENENVVRERKNFKATFSAANTCGVSTTWKVGERDAETQKRLIEIGDGGRFGNYFLIDRDERLRGNNNIYNLEFCPSELCPTCRFECGNFEALMIENGARLMSLGIDDTPLAVQFEMVN</sequence>
<evidence type="ECO:0000256" key="3">
    <source>
        <dbReference type="SAM" id="SignalP"/>
    </source>
</evidence>
<dbReference type="AlphaFoldDB" id="A0A6P3Z5J7"/>
<proteinExistence type="inferred from homology"/>
<keyword evidence="3" id="KW-0732">Signal</keyword>